<organism evidence="1 2">
    <name type="scientific">Ephemerocybe angulata</name>
    <dbReference type="NCBI Taxonomy" id="980116"/>
    <lineage>
        <taxon>Eukaryota</taxon>
        <taxon>Fungi</taxon>
        <taxon>Dikarya</taxon>
        <taxon>Basidiomycota</taxon>
        <taxon>Agaricomycotina</taxon>
        <taxon>Agaricomycetes</taxon>
        <taxon>Agaricomycetidae</taxon>
        <taxon>Agaricales</taxon>
        <taxon>Agaricineae</taxon>
        <taxon>Psathyrellaceae</taxon>
        <taxon>Ephemerocybe</taxon>
    </lineage>
</organism>
<evidence type="ECO:0000313" key="1">
    <source>
        <dbReference type="EMBL" id="KAF6759453.1"/>
    </source>
</evidence>
<gene>
    <name evidence="1" type="ORF">DFP72DRAFT_1166894</name>
</gene>
<protein>
    <submittedName>
        <fullName evidence="1">Uncharacterized protein</fullName>
    </submittedName>
</protein>
<dbReference type="EMBL" id="JACGCI010000015">
    <property type="protein sequence ID" value="KAF6759453.1"/>
    <property type="molecule type" value="Genomic_DNA"/>
</dbReference>
<dbReference type="AlphaFoldDB" id="A0A8H6M870"/>
<keyword evidence="2" id="KW-1185">Reference proteome</keyword>
<comment type="caution">
    <text evidence="1">The sequence shown here is derived from an EMBL/GenBank/DDBJ whole genome shotgun (WGS) entry which is preliminary data.</text>
</comment>
<dbReference type="Proteomes" id="UP000521943">
    <property type="component" value="Unassembled WGS sequence"/>
</dbReference>
<reference evidence="1 2" key="1">
    <citation type="submission" date="2020-07" db="EMBL/GenBank/DDBJ databases">
        <title>Comparative genomics of pyrophilous fungi reveals a link between fire events and developmental genes.</title>
        <authorList>
            <consortium name="DOE Joint Genome Institute"/>
            <person name="Steindorff A.S."/>
            <person name="Carver A."/>
            <person name="Calhoun S."/>
            <person name="Stillman K."/>
            <person name="Liu H."/>
            <person name="Lipzen A."/>
            <person name="Pangilinan J."/>
            <person name="Labutti K."/>
            <person name="Bruns T.D."/>
            <person name="Grigoriev I.V."/>
        </authorList>
    </citation>
    <scope>NUCLEOTIDE SEQUENCE [LARGE SCALE GENOMIC DNA]</scope>
    <source>
        <strain evidence="1 2">CBS 144469</strain>
    </source>
</reference>
<proteinExistence type="predicted"/>
<sequence length="363" mass="39586">MGLNQNFHAKSSAAWTSLLTKDPPPMFRFFPTSGASLGSPTSTPSFCPTPRPCGFFYDEPPSPTLPLPFSSPFPSSLRVILLTCTDHGVTMKDILLLSAMVPHLERLQVAEFLVDGSLNAVTTGSDILQGLKWLSVGGFQHSPIRINTQDRTPPSRPSASLRSLLDGLSVGSGMPSLRRLDILTDIEIPHRFLDVHGSLITSLSITGAHHECVNSPNTFDRFTSLHQLIILTGPTLSNLPRGGNPSVSRISIIRPPPSVGALPHSVVVSQLDTLIEEVVDIAPKCPSLRHVAFIPPHDWLRTTYLFLTDDDVSTWQDLDNTLSDRDAFPKLKGLRIALSFTTSAPPAHEFKRYVQSGHLAKAQ</sequence>
<name>A0A8H6M870_9AGAR</name>
<evidence type="ECO:0000313" key="2">
    <source>
        <dbReference type="Proteomes" id="UP000521943"/>
    </source>
</evidence>
<dbReference type="OrthoDB" id="10434519at2759"/>
<accession>A0A8H6M870</accession>